<evidence type="ECO:0000259" key="7">
    <source>
        <dbReference type="PROSITE" id="PS51829"/>
    </source>
</evidence>
<gene>
    <name evidence="8" type="ORF">U27_05363</name>
</gene>
<proteinExistence type="inferred from homology"/>
<dbReference type="STRING" id="1499967.U27_05363"/>
<feature type="active site" description="Charge relay system" evidence="4 5">
    <location>
        <position position="145"/>
    </location>
</feature>
<organism evidence="8 9">
    <name type="scientific">Vecturithrix granuli</name>
    <dbReference type="NCBI Taxonomy" id="1499967"/>
    <lineage>
        <taxon>Bacteria</taxon>
        <taxon>Candidatus Moduliflexota</taxon>
        <taxon>Candidatus Vecturitrichia</taxon>
        <taxon>Candidatus Vecturitrichales</taxon>
        <taxon>Candidatus Vecturitrichaceae</taxon>
        <taxon>Candidatus Vecturithrix</taxon>
    </lineage>
</organism>
<evidence type="ECO:0000313" key="9">
    <source>
        <dbReference type="Proteomes" id="UP000030661"/>
    </source>
</evidence>
<dbReference type="PROSITE" id="PS00136">
    <property type="entry name" value="SUBTILASE_ASP"/>
    <property type="match status" value="1"/>
</dbReference>
<dbReference type="InterPro" id="IPR015500">
    <property type="entry name" value="Peptidase_S8_subtilisin-rel"/>
</dbReference>
<accession>A0A081C1D4</accession>
<dbReference type="HOGENOM" id="CLU_395195_0_0_0"/>
<dbReference type="Pfam" id="PF01483">
    <property type="entry name" value="P_proprotein"/>
    <property type="match status" value="1"/>
</dbReference>
<dbReference type="PANTHER" id="PTHR42884">
    <property type="entry name" value="PROPROTEIN CONVERTASE SUBTILISIN/KEXIN-RELATED"/>
    <property type="match status" value="1"/>
</dbReference>
<dbReference type="Proteomes" id="UP000030661">
    <property type="component" value="Unassembled WGS sequence"/>
</dbReference>
<dbReference type="Gene3D" id="2.60.120.260">
    <property type="entry name" value="Galactose-binding domain-like"/>
    <property type="match status" value="1"/>
</dbReference>
<dbReference type="Pfam" id="PF00082">
    <property type="entry name" value="Peptidase_S8"/>
    <property type="match status" value="2"/>
</dbReference>
<dbReference type="GO" id="GO:0012505">
    <property type="term" value="C:endomembrane system"/>
    <property type="evidence" value="ECO:0007669"/>
    <property type="project" value="UniProtKB-ARBA"/>
</dbReference>
<dbReference type="GO" id="GO:0016485">
    <property type="term" value="P:protein processing"/>
    <property type="evidence" value="ECO:0007669"/>
    <property type="project" value="TreeGrafter"/>
</dbReference>
<keyword evidence="3 5" id="KW-0720">Serine protease</keyword>
<reference evidence="8 9" key="1">
    <citation type="journal article" date="2015" name="PeerJ">
        <title>First genomic representation of candidate bacterial phylum KSB3 points to enhanced environmental sensing as a trigger of wastewater bulking.</title>
        <authorList>
            <person name="Sekiguchi Y."/>
            <person name="Ohashi A."/>
            <person name="Parks D.H."/>
            <person name="Yamauchi T."/>
            <person name="Tyson G.W."/>
            <person name="Hugenholtz P."/>
        </authorList>
    </citation>
    <scope>NUCLEOTIDE SEQUENCE [LARGE SCALE GENOMIC DNA]</scope>
</reference>
<evidence type="ECO:0000256" key="2">
    <source>
        <dbReference type="ARBA" id="ARBA00022801"/>
    </source>
</evidence>
<dbReference type="PROSITE" id="PS00138">
    <property type="entry name" value="SUBTILASE_SER"/>
    <property type="match status" value="1"/>
</dbReference>
<evidence type="ECO:0000313" key="8">
    <source>
        <dbReference type="EMBL" id="GAK58389.1"/>
    </source>
</evidence>
<evidence type="ECO:0000256" key="5">
    <source>
        <dbReference type="PROSITE-ProRule" id="PRU01240"/>
    </source>
</evidence>
<dbReference type="InterPro" id="IPR008979">
    <property type="entry name" value="Galactose-bd-like_sf"/>
</dbReference>
<dbReference type="InterPro" id="IPR002884">
    <property type="entry name" value="P_dom"/>
</dbReference>
<keyword evidence="2 5" id="KW-0378">Hydrolase</keyword>
<dbReference type="InterPro" id="IPR023827">
    <property type="entry name" value="Peptidase_S8_Asp-AS"/>
</dbReference>
<protein>
    <recommendedName>
        <fullName evidence="7">P/Homo B domain-containing protein</fullName>
    </recommendedName>
</protein>
<dbReference type="GO" id="GO:0004252">
    <property type="term" value="F:serine-type endopeptidase activity"/>
    <property type="evidence" value="ECO:0007669"/>
    <property type="project" value="UniProtKB-UniRule"/>
</dbReference>
<feature type="active site" description="Charge relay system" evidence="4 5">
    <location>
        <position position="409"/>
    </location>
</feature>
<keyword evidence="9" id="KW-1185">Reference proteome</keyword>
<dbReference type="GO" id="GO:0016020">
    <property type="term" value="C:membrane"/>
    <property type="evidence" value="ECO:0007669"/>
    <property type="project" value="TreeGrafter"/>
</dbReference>
<dbReference type="SUPFAM" id="SSF52743">
    <property type="entry name" value="Subtilisin-like"/>
    <property type="match status" value="1"/>
</dbReference>
<dbReference type="SUPFAM" id="SSF49785">
    <property type="entry name" value="Galactose-binding domain-like"/>
    <property type="match status" value="1"/>
</dbReference>
<dbReference type="Gene3D" id="3.40.50.200">
    <property type="entry name" value="Peptidase S8/S53 domain"/>
    <property type="match status" value="1"/>
</dbReference>
<feature type="active site" description="Charge relay system" evidence="4 5">
    <location>
        <position position="83"/>
    </location>
</feature>
<dbReference type="InterPro" id="IPR022398">
    <property type="entry name" value="Peptidase_S8_His-AS"/>
</dbReference>
<sequence>MTYQADHPLEAIELANRLYESGLVELACPDISESLGATSEIPDDEFFPMQWHLSNPVFPAGDINVLSVWQQVKGSGKVIAIVDDGVEFAHEDLSLNKLPDHPEDNQSYHADFLEGDHDPIDNGGNLMPGVTLKKELSPECPSGCHGTAVAGLAGGRGFNATGISGAAPFANLIGFRIGLGGYAVNPGIYEGLFSGGKDMKIIDVYNNSWAPTSMRAPGDSALLKEMENGSKNLNISYIWSAGNIEPYSLTDDQGNVIETFSLANSNYNGYANSRYIIAVGASGYSGRSESYSSPGANVLINAPAGGYTTDRVGNKGYVSGTLRVNYEVINYLGTVCQIPPAFYLAAISPFIDQEFETIHNFLQAIEEKAVETGIAPETIAQYTPLILACARNNLEYFPEGNYTRFSGTSAAAPLVSGVIALMLEAREQAGKPELTWRDIQHILIESAYKNPDEDWASNTNAAGYSHTYKCGFGRVDAAAAVEKAESWTLLPAPAAETIEFQNFGQGDLLDGDPQGLSSTNPVFQNIKIDFVDIEFTADEHPRWGDLEITLTSPTGTASMLAEPVPSSQGSYKKWHFGSWRHFGEPSKGKWHLDVKDNTANGDQCTGPSCHYAWVLKMYGDNLPTWTLTTPTESTCQERNGGVVCTFTDDSGSVTLTPTGVANPNLQYVFTDKYCEGGYQKYCSPDTTHNGTYWFPRL</sequence>
<dbReference type="EMBL" id="DF820467">
    <property type="protein sequence ID" value="GAK58389.1"/>
    <property type="molecule type" value="Genomic_DNA"/>
</dbReference>
<dbReference type="InterPro" id="IPR023828">
    <property type="entry name" value="Peptidase_S8_Ser-AS"/>
</dbReference>
<dbReference type="PROSITE" id="PS51829">
    <property type="entry name" value="P_HOMO_B"/>
    <property type="match status" value="1"/>
</dbReference>
<dbReference type="InterPro" id="IPR000209">
    <property type="entry name" value="Peptidase_S8/S53_dom"/>
</dbReference>
<evidence type="ECO:0000256" key="6">
    <source>
        <dbReference type="RuleBase" id="RU003355"/>
    </source>
</evidence>
<evidence type="ECO:0000256" key="3">
    <source>
        <dbReference type="ARBA" id="ARBA00022825"/>
    </source>
</evidence>
<dbReference type="eggNOG" id="COG1404">
    <property type="taxonomic scope" value="Bacteria"/>
</dbReference>
<comment type="similarity">
    <text evidence="5 6">Belongs to the peptidase S8 family.</text>
</comment>
<dbReference type="GO" id="GO:0005737">
    <property type="term" value="C:cytoplasm"/>
    <property type="evidence" value="ECO:0007669"/>
    <property type="project" value="UniProtKB-ARBA"/>
</dbReference>
<evidence type="ECO:0000256" key="4">
    <source>
        <dbReference type="PIRSR" id="PIRSR615500-1"/>
    </source>
</evidence>
<feature type="domain" description="P/Homo B" evidence="7">
    <location>
        <begin position="491"/>
        <end position="623"/>
    </location>
</feature>
<dbReference type="PROSITE" id="PS51892">
    <property type="entry name" value="SUBTILASE"/>
    <property type="match status" value="1"/>
</dbReference>
<dbReference type="PROSITE" id="PS00137">
    <property type="entry name" value="SUBTILASE_HIS"/>
    <property type="match status" value="1"/>
</dbReference>
<dbReference type="AlphaFoldDB" id="A0A081C1D4"/>
<evidence type="ECO:0000256" key="1">
    <source>
        <dbReference type="ARBA" id="ARBA00022670"/>
    </source>
</evidence>
<dbReference type="InterPro" id="IPR036852">
    <property type="entry name" value="Peptidase_S8/S53_dom_sf"/>
</dbReference>
<name>A0A081C1D4_VECG1</name>
<dbReference type="PANTHER" id="PTHR42884:SF14">
    <property type="entry name" value="NEUROENDOCRINE CONVERTASE 1"/>
    <property type="match status" value="1"/>
</dbReference>
<dbReference type="PRINTS" id="PR00723">
    <property type="entry name" value="SUBTILISIN"/>
</dbReference>
<keyword evidence="1 5" id="KW-0645">Protease</keyword>